<keyword evidence="9" id="KW-1185">Reference proteome</keyword>
<dbReference type="OrthoDB" id="9809995at2"/>
<dbReference type="AlphaFoldDB" id="A0A291BBS7"/>
<evidence type="ECO:0000256" key="1">
    <source>
        <dbReference type="ARBA" id="ARBA00004496"/>
    </source>
</evidence>
<dbReference type="GO" id="GO:0002949">
    <property type="term" value="P:tRNA threonylcarbamoyladenosine modification"/>
    <property type="evidence" value="ECO:0007669"/>
    <property type="project" value="InterPro"/>
</dbReference>
<evidence type="ECO:0000313" key="9">
    <source>
        <dbReference type="Proteomes" id="UP000218160"/>
    </source>
</evidence>
<evidence type="ECO:0000256" key="5">
    <source>
        <dbReference type="ARBA" id="ARBA00022694"/>
    </source>
</evidence>
<keyword evidence="4" id="KW-0963">Cytoplasm</keyword>
<dbReference type="RefSeq" id="WP_096619836.1">
    <property type="nucleotide sequence ID" value="NZ_CP020663.1"/>
</dbReference>
<name>A0A291BBS7_9GAMM</name>
<dbReference type="InterPro" id="IPR043129">
    <property type="entry name" value="ATPase_NBD"/>
</dbReference>
<proteinExistence type="inferred from homology"/>
<dbReference type="NCBIfam" id="TIGR03725">
    <property type="entry name" value="T6A_YeaZ"/>
    <property type="match status" value="1"/>
</dbReference>
<comment type="subcellular location">
    <subcellularLocation>
        <location evidence="1">Cytoplasm</location>
    </subcellularLocation>
</comment>
<feature type="domain" description="Gcp-like" evidence="7">
    <location>
        <begin position="31"/>
        <end position="232"/>
    </location>
</feature>
<dbReference type="InterPro" id="IPR022496">
    <property type="entry name" value="T6A_TsaB"/>
</dbReference>
<evidence type="ECO:0000313" key="8">
    <source>
        <dbReference type="EMBL" id="ATF10405.1"/>
    </source>
</evidence>
<dbReference type="EMBL" id="CP020663">
    <property type="protein sequence ID" value="ATF10405.1"/>
    <property type="molecule type" value="Genomic_DNA"/>
</dbReference>
<dbReference type="KEGG" id="elux:BTN50_1990"/>
<evidence type="ECO:0000259" key="7">
    <source>
        <dbReference type="Pfam" id="PF00814"/>
    </source>
</evidence>
<dbReference type="PANTHER" id="PTHR11735:SF11">
    <property type="entry name" value="TRNA THREONYLCARBAMOYLADENOSINE BIOSYNTHESIS PROTEIN TSAB"/>
    <property type="match status" value="1"/>
</dbReference>
<accession>A0A291BBS7</accession>
<reference evidence="9" key="1">
    <citation type="submission" date="2017-04" db="EMBL/GenBank/DDBJ databases">
        <title>Genome evolution of the luminous symbionts of deep sea anglerfish.</title>
        <authorList>
            <person name="Hendry T.A."/>
        </authorList>
    </citation>
    <scope>NUCLEOTIDE SEQUENCE [LARGE SCALE GENOMIC DNA]</scope>
</reference>
<gene>
    <name evidence="8" type="ORF">BTN50_1990</name>
</gene>
<dbReference type="GO" id="GO:0005829">
    <property type="term" value="C:cytosol"/>
    <property type="evidence" value="ECO:0007669"/>
    <property type="project" value="TreeGrafter"/>
</dbReference>
<evidence type="ECO:0000256" key="3">
    <source>
        <dbReference type="ARBA" id="ARBA00019012"/>
    </source>
</evidence>
<dbReference type="Proteomes" id="UP000218160">
    <property type="component" value="Chromosome 2"/>
</dbReference>
<dbReference type="SUPFAM" id="SSF53067">
    <property type="entry name" value="Actin-like ATPase domain"/>
    <property type="match status" value="2"/>
</dbReference>
<evidence type="ECO:0000256" key="2">
    <source>
        <dbReference type="ARBA" id="ARBA00010493"/>
    </source>
</evidence>
<dbReference type="FunFam" id="3.30.420.40:FF:000097">
    <property type="entry name" value="tRNA threonylcarbamoyladenosine biosynthesis protein TsaB"/>
    <property type="match status" value="1"/>
</dbReference>
<protein>
    <recommendedName>
        <fullName evidence="3">tRNA threonylcarbamoyladenosine biosynthesis protein TsaB</fullName>
    </recommendedName>
    <alternativeName>
        <fullName evidence="6">t(6)A37 threonylcarbamoyladenosine biosynthesis protein TsaB</fullName>
    </alternativeName>
</protein>
<dbReference type="InterPro" id="IPR000905">
    <property type="entry name" value="Gcp-like_dom"/>
</dbReference>
<dbReference type="PANTHER" id="PTHR11735">
    <property type="entry name" value="TRNA N6-ADENOSINE THREONYLCARBAMOYLTRANSFERASE"/>
    <property type="match status" value="1"/>
</dbReference>
<organism evidence="8 9">
    <name type="scientific">Candidatus Enterovibrio altilux</name>
    <dbReference type="NCBI Taxonomy" id="1927128"/>
    <lineage>
        <taxon>Bacteria</taxon>
        <taxon>Pseudomonadati</taxon>
        <taxon>Pseudomonadota</taxon>
        <taxon>Gammaproteobacteria</taxon>
        <taxon>Vibrionales</taxon>
        <taxon>Vibrionaceae</taxon>
        <taxon>Enterovibrio</taxon>
    </lineage>
</organism>
<dbReference type="Pfam" id="PF00814">
    <property type="entry name" value="TsaD"/>
    <property type="match status" value="1"/>
</dbReference>
<dbReference type="CDD" id="cd24032">
    <property type="entry name" value="ASKHA_NBD_TsaB"/>
    <property type="match status" value="1"/>
</dbReference>
<dbReference type="Gene3D" id="3.30.420.40">
    <property type="match status" value="2"/>
</dbReference>
<keyword evidence="5" id="KW-0819">tRNA processing</keyword>
<evidence type="ECO:0000256" key="6">
    <source>
        <dbReference type="ARBA" id="ARBA00032446"/>
    </source>
</evidence>
<sequence>MAYTILAIDTAVENCSVALTVGNDVITRCKMAPREHTLKILPMIDNVLAEANLTLGQLDAVAYGRGPGSFTGVRIGIGIAQGLAFGADLPMVGVSTMAAMAQQTYRRKQVTRVLIAIDAHMNEIYFGGYQRKENGDWDVAFEETVLPPKDLNKKLLTSNVVTVNGEWTIAGTGWLAYPALASQLHLAINNSSVLYPESEDMLILAHHALLRGEAVDAENASPVYLRDNVAWKKLSGRA</sequence>
<comment type="similarity">
    <text evidence="2">Belongs to the KAE1 / TsaD family. TsaB subfamily.</text>
</comment>
<evidence type="ECO:0000256" key="4">
    <source>
        <dbReference type="ARBA" id="ARBA00022490"/>
    </source>
</evidence>